<accession>A0AAD8CDC8</accession>
<dbReference type="Proteomes" id="UP001230051">
    <property type="component" value="Unassembled WGS sequence"/>
</dbReference>
<keyword evidence="4" id="KW-1185">Reference proteome</keyword>
<dbReference type="EMBL" id="JAGXEW010000827">
    <property type="protein sequence ID" value="KAK1135329.1"/>
    <property type="molecule type" value="Genomic_DNA"/>
</dbReference>
<gene>
    <name evidence="3" type="ORF">AOXY_G27795</name>
    <name evidence="2" type="ORF">AOXY_G38195</name>
</gene>
<dbReference type="AlphaFoldDB" id="A0AAD8CDC8"/>
<dbReference type="EMBL" id="JAGXEW010000033">
    <property type="protein sequence ID" value="KAK1154821.1"/>
    <property type="molecule type" value="Genomic_DNA"/>
</dbReference>
<evidence type="ECO:0000313" key="3">
    <source>
        <dbReference type="EMBL" id="KAK1154821.1"/>
    </source>
</evidence>
<evidence type="ECO:0000313" key="2">
    <source>
        <dbReference type="EMBL" id="KAK1135329.1"/>
    </source>
</evidence>
<feature type="region of interest" description="Disordered" evidence="1">
    <location>
        <begin position="1"/>
        <end position="27"/>
    </location>
</feature>
<organism evidence="2 4">
    <name type="scientific">Acipenser oxyrinchus oxyrinchus</name>
    <dbReference type="NCBI Taxonomy" id="40147"/>
    <lineage>
        <taxon>Eukaryota</taxon>
        <taxon>Metazoa</taxon>
        <taxon>Chordata</taxon>
        <taxon>Craniata</taxon>
        <taxon>Vertebrata</taxon>
        <taxon>Euteleostomi</taxon>
        <taxon>Actinopterygii</taxon>
        <taxon>Chondrostei</taxon>
        <taxon>Acipenseriformes</taxon>
        <taxon>Acipenseridae</taxon>
        <taxon>Acipenser</taxon>
    </lineage>
</organism>
<evidence type="ECO:0000256" key="1">
    <source>
        <dbReference type="SAM" id="MobiDB-lite"/>
    </source>
</evidence>
<sequence length="109" mass="12524">MFEQNRAGGFEEVASSQRTPRQVGAVHQVADPEQVPVHRHDHGVFPAVQSDRIGQRQVSSLHGTRGGLRLKYRSRRRKRLRSRRLHVRRCVIILLIRPVPSKSAVKLHK</sequence>
<name>A0AAD8CDC8_ACIOX</name>
<comment type="caution">
    <text evidence="2">The sequence shown here is derived from an EMBL/GenBank/DDBJ whole genome shotgun (WGS) entry which is preliminary data.</text>
</comment>
<protein>
    <submittedName>
        <fullName evidence="2">Uncharacterized protein</fullName>
    </submittedName>
</protein>
<evidence type="ECO:0000313" key="4">
    <source>
        <dbReference type="Proteomes" id="UP001230051"/>
    </source>
</evidence>
<proteinExistence type="predicted"/>
<reference evidence="2" key="1">
    <citation type="submission" date="2022-02" db="EMBL/GenBank/DDBJ databases">
        <title>Atlantic sturgeon de novo genome assembly.</title>
        <authorList>
            <person name="Stock M."/>
            <person name="Klopp C."/>
            <person name="Guiguen Y."/>
            <person name="Cabau C."/>
            <person name="Parinello H."/>
            <person name="Santidrian Yebra-Pimentel E."/>
            <person name="Kuhl H."/>
            <person name="Dirks R.P."/>
            <person name="Guessner J."/>
            <person name="Wuertz S."/>
            <person name="Du K."/>
            <person name="Schartl M."/>
        </authorList>
    </citation>
    <scope>NUCLEOTIDE SEQUENCE</scope>
    <source>
        <strain evidence="2">STURGEONOMICS-FGT-2020</strain>
        <tissue evidence="2">Whole blood</tissue>
    </source>
</reference>